<sequence>MTRDGAGVQEAPVLDVVVAMPTRDREPGTIGMNADDRDALGLRLGDPVTLTGVARTAARVADADIPAGAAALDEALRVGAGVRTGERLTVSPVHTPVAARVILTPQWRRTGADDGAAANGAGHLLRLLGPDGRRPADRRRRNHRPADRSRDGAGREDRPAVPAPPAIIGQVVRAGTIVTATRGPHTGELRVIETVPAGVVTVGPDTDISVVDPRATTTGYDDIGGLTTEVARIREMVELPLKHPRIFERLGIDPPRGVLLYGPPGSGKTLIARAVAHQTGAVFLQVNGPEVIQKHYGESEELLRGLFAEAGRHPAAVIFFDEIDAIAPNRETVLGDVEKRVVAQLLALMDGVASRGQIVVMAATNLPNSIDPALRRPGRFDREIAINPPTTTGRLEILTIHTRHMPLAADVDLESVAATTHGFLGADLAQLCREAAMARAREALRDDRAGQCSEDAATLFVHREDFHKALAEIRLSTIRELSSDVPYTRWEDIGGLDEAKRILGEQLGWPLRYGDRFAHADARPPRGILLTGAPGTGKTLLAQAVGSTTEVNFIVAKGPELLSKWVGESERGIREVFRRARQSAPSILFFDEIDAIAPTRGAGDGNSQIGDRMVGQLLLELDDLDATSDVVVLAATNRPDLIDGALLRPGRFDTVIHLSAPDLDARLAILRAQCASTPLGHDVDLSALAAATAGRSGADLAALCGRAKMLAIADSVTRHPGLRFEPFTIDQHHFRAALAAITQQAETLETA</sequence>
<dbReference type="InterPro" id="IPR029067">
    <property type="entry name" value="CDC48_domain_2-like_sf"/>
</dbReference>
<dbReference type="GO" id="GO:0016887">
    <property type="term" value="F:ATP hydrolysis activity"/>
    <property type="evidence" value="ECO:0007669"/>
    <property type="project" value="InterPro"/>
</dbReference>
<dbReference type="InterPro" id="IPR003960">
    <property type="entry name" value="ATPase_AAA_CS"/>
</dbReference>
<evidence type="ECO:0000256" key="2">
    <source>
        <dbReference type="ARBA" id="ARBA00022840"/>
    </source>
</evidence>
<evidence type="ECO:0000259" key="9">
    <source>
        <dbReference type="SMART" id="SM01073"/>
    </source>
</evidence>
<proteinExistence type="inferred from homology"/>
<feature type="domain" description="AAA+ ATPase" evidence="8">
    <location>
        <begin position="254"/>
        <end position="390"/>
    </location>
</feature>
<feature type="domain" description="AAA+ ATPase" evidence="8">
    <location>
        <begin position="524"/>
        <end position="662"/>
    </location>
</feature>
<comment type="similarity">
    <text evidence="6">Belongs to the AAA ATPase family.</text>
</comment>
<dbReference type="Pfam" id="PF00004">
    <property type="entry name" value="AAA"/>
    <property type="match status" value="2"/>
</dbReference>
<dbReference type="InterPro" id="IPR003959">
    <property type="entry name" value="ATPase_AAA_core"/>
</dbReference>
<dbReference type="FunFam" id="3.40.50.300:FF:000012">
    <property type="entry name" value="Transitional endoplasmic reticulum ATPase"/>
    <property type="match status" value="1"/>
</dbReference>
<dbReference type="InterPro" id="IPR003338">
    <property type="entry name" value="CDC4_N-term_subdom"/>
</dbReference>
<dbReference type="SUPFAM" id="SSF52540">
    <property type="entry name" value="P-loop containing nucleoside triphosphate hydrolases"/>
    <property type="match status" value="2"/>
</dbReference>
<dbReference type="SMART" id="SM01073">
    <property type="entry name" value="CDC48_N"/>
    <property type="match status" value="1"/>
</dbReference>
<dbReference type="SMART" id="SM00382">
    <property type="entry name" value="AAA"/>
    <property type="match status" value="2"/>
</dbReference>
<feature type="domain" description="CDC48 N-terminal subdomain" evidence="9">
    <location>
        <begin position="16"/>
        <end position="96"/>
    </location>
</feature>
<keyword evidence="11" id="KW-1185">Reference proteome</keyword>
<dbReference type="Pfam" id="PF17862">
    <property type="entry name" value="AAA_lid_3"/>
    <property type="match status" value="2"/>
</dbReference>
<dbReference type="GO" id="GO:0005524">
    <property type="term" value="F:ATP binding"/>
    <property type="evidence" value="ECO:0007669"/>
    <property type="project" value="UniProtKB-KW"/>
</dbReference>
<dbReference type="GO" id="GO:0005737">
    <property type="term" value="C:cytoplasm"/>
    <property type="evidence" value="ECO:0007669"/>
    <property type="project" value="UniProtKB-ARBA"/>
</dbReference>
<dbReference type="PANTHER" id="PTHR23077:SF171">
    <property type="entry name" value="NUCLEAR VALOSIN-CONTAINING PROTEIN-LIKE"/>
    <property type="match status" value="1"/>
</dbReference>
<gene>
    <name evidence="10" type="ORF">Ga0074812_13176</name>
</gene>
<dbReference type="InterPro" id="IPR027417">
    <property type="entry name" value="P-loop_NTPase"/>
</dbReference>
<dbReference type="GO" id="GO:0000502">
    <property type="term" value="C:proteasome complex"/>
    <property type="evidence" value="ECO:0007669"/>
    <property type="project" value="UniProtKB-KW"/>
</dbReference>
<evidence type="ECO:0000259" key="8">
    <source>
        <dbReference type="SMART" id="SM00382"/>
    </source>
</evidence>
<evidence type="ECO:0000256" key="7">
    <source>
        <dbReference type="SAM" id="MobiDB-lite"/>
    </source>
</evidence>
<dbReference type="SUPFAM" id="SSF54585">
    <property type="entry name" value="Cdc48 domain 2-like"/>
    <property type="match status" value="1"/>
</dbReference>
<keyword evidence="2 6" id="KW-0067">ATP-binding</keyword>
<dbReference type="SUPFAM" id="SSF50692">
    <property type="entry name" value="ADC-like"/>
    <property type="match status" value="1"/>
</dbReference>
<keyword evidence="3" id="KW-0647">Proteasome</keyword>
<keyword evidence="5" id="KW-0143">Chaperone</keyword>
<evidence type="ECO:0000256" key="1">
    <source>
        <dbReference type="ARBA" id="ARBA00022741"/>
    </source>
</evidence>
<dbReference type="InterPro" id="IPR009010">
    <property type="entry name" value="Asp_de-COase-like_dom_sf"/>
</dbReference>
<dbReference type="Gene3D" id="2.40.40.20">
    <property type="match status" value="1"/>
</dbReference>
<name>A0A0S4QVV9_9ACTN</name>
<evidence type="ECO:0000256" key="5">
    <source>
        <dbReference type="ARBA" id="ARBA00023186"/>
    </source>
</evidence>
<dbReference type="PANTHER" id="PTHR23077">
    <property type="entry name" value="AAA-FAMILY ATPASE"/>
    <property type="match status" value="1"/>
</dbReference>
<evidence type="ECO:0000313" key="10">
    <source>
        <dbReference type="EMBL" id="CUU59776.1"/>
    </source>
</evidence>
<keyword evidence="4" id="KW-0175">Coiled coil</keyword>
<dbReference type="AlphaFoldDB" id="A0A0S4QVV9"/>
<dbReference type="Gene3D" id="3.40.50.300">
    <property type="entry name" value="P-loop containing nucleotide triphosphate hydrolases"/>
    <property type="match status" value="2"/>
</dbReference>
<evidence type="ECO:0000256" key="6">
    <source>
        <dbReference type="RuleBase" id="RU003651"/>
    </source>
</evidence>
<dbReference type="InterPro" id="IPR003593">
    <property type="entry name" value="AAA+_ATPase"/>
</dbReference>
<dbReference type="Gene3D" id="1.10.8.60">
    <property type="match status" value="2"/>
</dbReference>
<dbReference type="InterPro" id="IPR050168">
    <property type="entry name" value="AAA_ATPase_domain"/>
</dbReference>
<dbReference type="EMBL" id="FAOZ01000031">
    <property type="protein sequence ID" value="CUU59776.1"/>
    <property type="molecule type" value="Genomic_DNA"/>
</dbReference>
<evidence type="ECO:0000313" key="11">
    <source>
        <dbReference type="Proteomes" id="UP000198802"/>
    </source>
</evidence>
<evidence type="ECO:0000256" key="4">
    <source>
        <dbReference type="ARBA" id="ARBA00023054"/>
    </source>
</evidence>
<dbReference type="FunFam" id="3.40.50.300:FF:001025">
    <property type="entry name" value="ATPase family, AAA domain-containing 2B"/>
    <property type="match status" value="1"/>
</dbReference>
<dbReference type="PROSITE" id="PS00674">
    <property type="entry name" value="AAA"/>
    <property type="match status" value="2"/>
</dbReference>
<feature type="compositionally biased region" description="Basic and acidic residues" evidence="7">
    <location>
        <begin position="144"/>
        <end position="159"/>
    </location>
</feature>
<keyword evidence="1 6" id="KW-0547">Nucleotide-binding</keyword>
<feature type="region of interest" description="Disordered" evidence="7">
    <location>
        <begin position="124"/>
        <end position="166"/>
    </location>
</feature>
<dbReference type="Proteomes" id="UP000198802">
    <property type="component" value="Unassembled WGS sequence"/>
</dbReference>
<protein>
    <submittedName>
        <fullName evidence="10">Transitional endoplasmic reticulum ATPase</fullName>
    </submittedName>
</protein>
<dbReference type="InterPro" id="IPR041569">
    <property type="entry name" value="AAA_lid_3"/>
</dbReference>
<evidence type="ECO:0000256" key="3">
    <source>
        <dbReference type="ARBA" id="ARBA00022942"/>
    </source>
</evidence>
<organism evidence="10 11">
    <name type="scientific">Parafrankia irregularis</name>
    <dbReference type="NCBI Taxonomy" id="795642"/>
    <lineage>
        <taxon>Bacteria</taxon>
        <taxon>Bacillati</taxon>
        <taxon>Actinomycetota</taxon>
        <taxon>Actinomycetes</taxon>
        <taxon>Frankiales</taxon>
        <taxon>Frankiaceae</taxon>
        <taxon>Parafrankia</taxon>
    </lineage>
</organism>
<dbReference type="RefSeq" id="WP_114476437.1">
    <property type="nucleotide sequence ID" value="NZ_FAOZ01000031.1"/>
</dbReference>
<reference evidence="11" key="1">
    <citation type="submission" date="2015-11" db="EMBL/GenBank/DDBJ databases">
        <authorList>
            <person name="Varghese N."/>
        </authorList>
    </citation>
    <scope>NUCLEOTIDE SEQUENCE [LARGE SCALE GENOMIC DNA]</scope>
    <source>
        <strain evidence="11">DSM 45899</strain>
    </source>
</reference>
<accession>A0A0S4QVV9</accession>